<keyword evidence="1" id="KW-0472">Membrane</keyword>
<dbReference type="STRING" id="1796646.A4V02_07740"/>
<dbReference type="Proteomes" id="UP000186351">
    <property type="component" value="Chromosome"/>
</dbReference>
<feature type="transmembrane region" description="Helical" evidence="1">
    <location>
        <begin position="41"/>
        <end position="59"/>
    </location>
</feature>
<evidence type="ECO:0000313" key="2">
    <source>
        <dbReference type="EMBL" id="ANU63627.1"/>
    </source>
</evidence>
<evidence type="ECO:0000256" key="1">
    <source>
        <dbReference type="SAM" id="Phobius"/>
    </source>
</evidence>
<name>A0A1B1S9Z9_9BACT</name>
<dbReference type="KEGG" id="pary:A4V02_07740"/>
<protein>
    <submittedName>
        <fullName evidence="2">Uncharacterized protein</fullName>
    </submittedName>
</protein>
<dbReference type="RefSeq" id="WP_068960934.1">
    <property type="nucleotide sequence ID" value="NZ_CAJTCT010000037.1"/>
</dbReference>
<sequence length="284" mass="32807">MKTSLRYKIVLWMVWVQLALLPIIYIMLAVTNNGLIWRWNLLNWLMVGGYILGLLALPLSRGLEKPKLLKWWLRIDFWLSAIPAILVLPLLFYVGRHNIDAEDGDYVLYHTRGLMMAAPHYALGKKEGLFIRPMAKSVRINDYDNGKMDCFKVDTLRGCFYGLNSGGAQVSWVLPLDSIKYHQYAEDITELIDSIYQAQPLFRDYYHGTFVFPDNFAEINYDSYSINYEDSINYNTIDRLDGDSLRVTIINNGIIELPYPIDSVGNLTPKEVRTFFEKLKGGKQ</sequence>
<accession>A0A1B1S9Z9</accession>
<feature type="transmembrane region" description="Helical" evidence="1">
    <location>
        <begin position="9"/>
        <end position="29"/>
    </location>
</feature>
<organism evidence="2 3">
    <name type="scientific">Muribaculum intestinale</name>
    <dbReference type="NCBI Taxonomy" id="1796646"/>
    <lineage>
        <taxon>Bacteria</taxon>
        <taxon>Pseudomonadati</taxon>
        <taxon>Bacteroidota</taxon>
        <taxon>Bacteroidia</taxon>
        <taxon>Bacteroidales</taxon>
        <taxon>Muribaculaceae</taxon>
        <taxon>Muribaculum</taxon>
    </lineage>
</organism>
<dbReference type="AlphaFoldDB" id="A0A1B1S9Z9"/>
<proteinExistence type="predicted"/>
<keyword evidence="1" id="KW-1133">Transmembrane helix</keyword>
<dbReference type="EMBL" id="CP015402">
    <property type="protein sequence ID" value="ANU63627.1"/>
    <property type="molecule type" value="Genomic_DNA"/>
</dbReference>
<keyword evidence="3" id="KW-1185">Reference proteome</keyword>
<evidence type="ECO:0000313" key="3">
    <source>
        <dbReference type="Proteomes" id="UP000186351"/>
    </source>
</evidence>
<dbReference type="GeneID" id="65536747"/>
<reference evidence="3" key="1">
    <citation type="submission" date="2016-04" db="EMBL/GenBank/DDBJ databases">
        <title>Complete Genome Sequences of Twelve Strains of a Stable Defined Moderately Diverse Mouse Microbiota 2 (sDMDMm2).</title>
        <authorList>
            <person name="Uchimura Y."/>
            <person name="Wyss M."/>
            <person name="Brugiroux S."/>
            <person name="Limenitakis J.P."/>
            <person name="Stecher B."/>
            <person name="McCoy K.D."/>
            <person name="Macpherson A.J."/>
        </authorList>
    </citation>
    <scope>NUCLEOTIDE SEQUENCE [LARGE SCALE GENOMIC DNA]</scope>
    <source>
        <strain evidence="3">YL27</strain>
    </source>
</reference>
<dbReference type="OrthoDB" id="1098785at2"/>
<keyword evidence="1" id="KW-0812">Transmembrane</keyword>
<feature type="transmembrane region" description="Helical" evidence="1">
    <location>
        <begin position="71"/>
        <end position="94"/>
    </location>
</feature>
<gene>
    <name evidence="2" type="ORF">A4V02_07740</name>
</gene>
<accession>A0A1Z2XIM5</accession>